<dbReference type="CDD" id="cd00156">
    <property type="entry name" value="REC"/>
    <property type="match status" value="1"/>
</dbReference>
<feature type="domain" description="Response regulatory" evidence="3">
    <location>
        <begin position="6"/>
        <end position="129"/>
    </location>
</feature>
<dbReference type="EMBL" id="JAICCF010000004">
    <property type="protein sequence ID" value="MBW8687232.1"/>
    <property type="molecule type" value="Genomic_DNA"/>
</dbReference>
<accession>A0ABS7GHR6</accession>
<gene>
    <name evidence="4" type="ORF">K1Y79_23035</name>
</gene>
<evidence type="ECO:0000256" key="1">
    <source>
        <dbReference type="ARBA" id="ARBA00022553"/>
    </source>
</evidence>
<sequence length="136" mass="15695">MDQYRPLIIIEDDIDDQMIMQEALDDLGLFKCYHVFSEPSKAIEYLTTTTDTPCLILCDLMMPKTTGLEFRRQLLSHPQFEAKQIPFILISSSSMAEDIVDEDLKPYVDEVIAKQHEFGALTQQLRDLFKSWCAIS</sequence>
<comment type="caution">
    <text evidence="4">The sequence shown here is derived from an EMBL/GenBank/DDBJ whole genome shotgun (WGS) entry which is preliminary data.</text>
</comment>
<keyword evidence="5" id="KW-1185">Reference proteome</keyword>
<evidence type="ECO:0000259" key="3">
    <source>
        <dbReference type="PROSITE" id="PS50110"/>
    </source>
</evidence>
<feature type="modified residue" description="4-aspartylphosphate" evidence="2">
    <location>
        <position position="59"/>
    </location>
</feature>
<evidence type="ECO:0000313" key="5">
    <source>
        <dbReference type="Proteomes" id="UP000812961"/>
    </source>
</evidence>
<reference evidence="4 5" key="1">
    <citation type="submission" date="2021-08" db="EMBL/GenBank/DDBJ databases">
        <title>The genome sequence of Chitinophaga sp. B61.</title>
        <authorList>
            <person name="Zhang X."/>
        </authorList>
    </citation>
    <scope>NUCLEOTIDE SEQUENCE [LARGE SCALE GENOMIC DNA]</scope>
    <source>
        <strain evidence="4 5">B61</strain>
    </source>
</reference>
<dbReference type="SMART" id="SM00448">
    <property type="entry name" value="REC"/>
    <property type="match status" value="1"/>
</dbReference>
<dbReference type="InterPro" id="IPR011006">
    <property type="entry name" value="CheY-like_superfamily"/>
</dbReference>
<dbReference type="InterPro" id="IPR001789">
    <property type="entry name" value="Sig_transdc_resp-reg_receiver"/>
</dbReference>
<name>A0ABS7GHR6_9BACT</name>
<dbReference type="Pfam" id="PF00072">
    <property type="entry name" value="Response_reg"/>
    <property type="match status" value="1"/>
</dbReference>
<keyword evidence="1 2" id="KW-0597">Phosphoprotein</keyword>
<dbReference type="InterPro" id="IPR050595">
    <property type="entry name" value="Bact_response_regulator"/>
</dbReference>
<dbReference type="PANTHER" id="PTHR44591:SF3">
    <property type="entry name" value="RESPONSE REGULATORY DOMAIN-CONTAINING PROTEIN"/>
    <property type="match status" value="1"/>
</dbReference>
<protein>
    <submittedName>
        <fullName evidence="4">Response regulator</fullName>
    </submittedName>
</protein>
<evidence type="ECO:0000256" key="2">
    <source>
        <dbReference type="PROSITE-ProRule" id="PRU00169"/>
    </source>
</evidence>
<proteinExistence type="predicted"/>
<dbReference type="SUPFAM" id="SSF52172">
    <property type="entry name" value="CheY-like"/>
    <property type="match status" value="1"/>
</dbReference>
<evidence type="ECO:0000313" key="4">
    <source>
        <dbReference type="EMBL" id="MBW8687232.1"/>
    </source>
</evidence>
<dbReference type="RefSeq" id="WP_220252553.1">
    <property type="nucleotide sequence ID" value="NZ_JAICCF010000004.1"/>
</dbReference>
<dbReference type="Gene3D" id="3.40.50.2300">
    <property type="match status" value="1"/>
</dbReference>
<dbReference type="PROSITE" id="PS50110">
    <property type="entry name" value="RESPONSE_REGULATORY"/>
    <property type="match status" value="1"/>
</dbReference>
<dbReference type="PANTHER" id="PTHR44591">
    <property type="entry name" value="STRESS RESPONSE REGULATOR PROTEIN 1"/>
    <property type="match status" value="1"/>
</dbReference>
<organism evidence="4 5">
    <name type="scientific">Chitinophaga rhizophila</name>
    <dbReference type="NCBI Taxonomy" id="2866212"/>
    <lineage>
        <taxon>Bacteria</taxon>
        <taxon>Pseudomonadati</taxon>
        <taxon>Bacteroidota</taxon>
        <taxon>Chitinophagia</taxon>
        <taxon>Chitinophagales</taxon>
        <taxon>Chitinophagaceae</taxon>
        <taxon>Chitinophaga</taxon>
    </lineage>
</organism>
<dbReference type="Proteomes" id="UP000812961">
    <property type="component" value="Unassembled WGS sequence"/>
</dbReference>